<comment type="caution">
    <text evidence="3">The sequence shown here is derived from an EMBL/GenBank/DDBJ whole genome shotgun (WGS) entry which is preliminary data.</text>
</comment>
<dbReference type="InterPro" id="IPR041465">
    <property type="entry name" value="SfsA_N"/>
</dbReference>
<gene>
    <name evidence="1" type="primary">sfsA</name>
    <name evidence="3" type="ORF">CALK_0513</name>
</gene>
<feature type="domain" description="GIY-YIG" evidence="2">
    <location>
        <begin position="258"/>
        <end position="354"/>
    </location>
</feature>
<sequence length="380" mass="43481">MYFTKPLSEAKFLSRPNRFVVNILIEGASAGASLPNPGKLGELFFPGVTLLVYSMEGRKSTYPWRVAAVETLHGEIVMLDTQVTNRVAEYLITQKRITGLQGWSLVRREFPLGKSRFDFLLRRGDRHMLLEVKSCTLFHGETAMFPDAVTSRGSRHVSELAEYAQHGYDAAVLFIVHGGYIRRFSPEFHTDPVFAQTLYEARMHLRIFAESIGWDRSLRHIVSQHSLTVDWRGYETHGKDSGIYAVVLENREEQSVAIGAMGTRVFQPGFYLYIGSAKNGLTARVARHQRKRKNKHWHIDYLRDATRVVQTFPIRIRGENECFFAQDVSALADEEIRGFGCSDCSCRSHLFYFKASPIQNPSFQEILLRYRMEHVFASLS</sequence>
<dbReference type="HAMAP" id="MF_00095">
    <property type="entry name" value="SfsA"/>
    <property type="match status" value="1"/>
</dbReference>
<proteinExistence type="inferred from homology"/>
<dbReference type="NCBIfam" id="TIGR00230">
    <property type="entry name" value="sfsA"/>
    <property type="match status" value="1"/>
</dbReference>
<dbReference type="PATRIC" id="fig|1313304.3.peg.494"/>
<evidence type="ECO:0000313" key="4">
    <source>
        <dbReference type="Proteomes" id="UP000017148"/>
    </source>
</evidence>
<dbReference type="Pfam" id="PF03749">
    <property type="entry name" value="SfsA"/>
    <property type="match status" value="1"/>
</dbReference>
<evidence type="ECO:0000313" key="3">
    <source>
        <dbReference type="EMBL" id="ERP39021.1"/>
    </source>
</evidence>
<dbReference type="Gene3D" id="3.40.1350.60">
    <property type="match status" value="1"/>
</dbReference>
<dbReference type="InterPro" id="IPR005224">
    <property type="entry name" value="SfsA"/>
</dbReference>
<protein>
    <recommendedName>
        <fullName evidence="1">Sugar fermentation stimulation protein homolog</fullName>
    </recommendedName>
</protein>
<dbReference type="Gene3D" id="2.40.50.580">
    <property type="match status" value="1"/>
</dbReference>
<dbReference type="EMBL" id="ASJR01000003">
    <property type="protein sequence ID" value="ERP39021.1"/>
    <property type="molecule type" value="Genomic_DNA"/>
</dbReference>
<dbReference type="GO" id="GO:0003677">
    <property type="term" value="F:DNA binding"/>
    <property type="evidence" value="ECO:0007669"/>
    <property type="project" value="InterPro"/>
</dbReference>
<comment type="similarity">
    <text evidence="1">Belongs to the SfsA family.</text>
</comment>
<accession>U7DDQ0</accession>
<dbReference type="InterPro" id="IPR002837">
    <property type="entry name" value="DUF123"/>
</dbReference>
<dbReference type="eggNOG" id="COG1489">
    <property type="taxonomic scope" value="Bacteria"/>
</dbReference>
<dbReference type="CDD" id="cd22359">
    <property type="entry name" value="SfsA-like_bacterial"/>
    <property type="match status" value="1"/>
</dbReference>
<keyword evidence="4" id="KW-1185">Reference proteome</keyword>
<dbReference type="PANTHER" id="PTHR30545">
    <property type="entry name" value="SUGAR FERMENTATION STIMULATION PROTEIN A"/>
    <property type="match status" value="1"/>
</dbReference>
<dbReference type="PANTHER" id="PTHR30545:SF2">
    <property type="entry name" value="SUGAR FERMENTATION STIMULATION PROTEIN A"/>
    <property type="match status" value="1"/>
</dbReference>
<dbReference type="STRING" id="1313304.CALK_0513"/>
<dbReference type="eggNOG" id="COG1833">
    <property type="taxonomic scope" value="Bacteria"/>
</dbReference>
<reference evidence="3 4" key="1">
    <citation type="journal article" date="2013" name="Environ. Microbiol.">
        <title>Genome analysis of Chitinivibrio alkaliphilus gen. nov., sp. nov., a novel extremely haloalkaliphilic anaerobic chitinolytic bacterium from the candidate phylum Termite Group 3.</title>
        <authorList>
            <person name="Sorokin D.Y."/>
            <person name="Gumerov V.M."/>
            <person name="Rakitin A.L."/>
            <person name="Beletsky A.V."/>
            <person name="Damste J.S."/>
            <person name="Muyzer G."/>
            <person name="Mardanov A.V."/>
            <person name="Ravin N.V."/>
        </authorList>
    </citation>
    <scope>NUCLEOTIDE SEQUENCE [LARGE SCALE GENOMIC DNA]</scope>
    <source>
        <strain evidence="3 4">ACht1</strain>
    </source>
</reference>
<dbReference type="SMART" id="SM00465">
    <property type="entry name" value="GIYc"/>
    <property type="match status" value="1"/>
</dbReference>
<dbReference type="Proteomes" id="UP000017148">
    <property type="component" value="Unassembled WGS sequence"/>
</dbReference>
<dbReference type="Pfam" id="PF17746">
    <property type="entry name" value="SfsA_N"/>
    <property type="match status" value="1"/>
</dbReference>
<dbReference type="InterPro" id="IPR000305">
    <property type="entry name" value="GIY-YIG_endonuc"/>
</dbReference>
<evidence type="ECO:0000259" key="2">
    <source>
        <dbReference type="SMART" id="SM00465"/>
    </source>
</evidence>
<dbReference type="RefSeq" id="WP_022636049.1">
    <property type="nucleotide sequence ID" value="NZ_ASJR01000003.1"/>
</dbReference>
<dbReference type="InterPro" id="IPR040452">
    <property type="entry name" value="SfsA_C"/>
</dbReference>
<dbReference type="OrthoDB" id="9802365at2"/>
<dbReference type="CDD" id="cd10441">
    <property type="entry name" value="GIY-YIG_COG1833"/>
    <property type="match status" value="1"/>
</dbReference>
<evidence type="ECO:0000256" key="1">
    <source>
        <dbReference type="HAMAP-Rule" id="MF_00095"/>
    </source>
</evidence>
<dbReference type="Pfam" id="PF01986">
    <property type="entry name" value="DUF123"/>
    <property type="match status" value="1"/>
</dbReference>
<name>U7DDQ0_9BACT</name>
<organism evidence="3 4">
    <name type="scientific">Chitinivibrio alkaliphilus ACht1</name>
    <dbReference type="NCBI Taxonomy" id="1313304"/>
    <lineage>
        <taxon>Bacteria</taxon>
        <taxon>Pseudomonadati</taxon>
        <taxon>Fibrobacterota</taxon>
        <taxon>Chitinivibrionia</taxon>
        <taxon>Chitinivibrionales</taxon>
        <taxon>Chitinivibrionaceae</taxon>
        <taxon>Chitinivibrio</taxon>
    </lineage>
</organism>
<dbReference type="AlphaFoldDB" id="U7DDQ0"/>